<organism evidence="1 3">
    <name type="scientific">Rufibacter glacialis</name>
    <dbReference type="NCBI Taxonomy" id="1259555"/>
    <lineage>
        <taxon>Bacteria</taxon>
        <taxon>Pseudomonadati</taxon>
        <taxon>Bacteroidota</taxon>
        <taxon>Cytophagia</taxon>
        <taxon>Cytophagales</taxon>
        <taxon>Hymenobacteraceae</taxon>
        <taxon>Rufibacter</taxon>
    </lineage>
</organism>
<reference evidence="2 4" key="3">
    <citation type="submission" date="2024-08" db="EMBL/GenBank/DDBJ databases">
        <authorList>
            <person name="Wei W."/>
        </authorList>
    </citation>
    <scope>NUCLEOTIDE SEQUENCE [LARGE SCALE GENOMIC DNA]</scope>
    <source>
        <strain evidence="2 4">XU2</strain>
    </source>
</reference>
<accession>A0A5M8QBR3</accession>
<sequence>MNLQLQRLSPELAGQVNYQVEGDWQNRKIAPMILIPFIDNVFKHGIILSQRSDISISIFLKDNILTQETKNVKSDYL</sequence>
<evidence type="ECO:0000313" key="4">
    <source>
        <dbReference type="Proteomes" id="UP001570846"/>
    </source>
</evidence>
<evidence type="ECO:0008006" key="5">
    <source>
        <dbReference type="Google" id="ProtNLM"/>
    </source>
</evidence>
<evidence type="ECO:0000313" key="2">
    <source>
        <dbReference type="EMBL" id="MFA1771311.1"/>
    </source>
</evidence>
<dbReference type="EMBL" id="JBGOGF010000004">
    <property type="protein sequence ID" value="MFA1771311.1"/>
    <property type="molecule type" value="Genomic_DNA"/>
</dbReference>
<keyword evidence="4" id="KW-1185">Reference proteome</keyword>
<reference evidence="1 3" key="1">
    <citation type="submission" date="2019-07" db="EMBL/GenBank/DDBJ databases">
        <authorList>
            <person name="Qu J.-H."/>
        </authorList>
    </citation>
    <scope>NUCLEOTIDE SEQUENCE [LARGE SCALE GENOMIC DNA]</scope>
    <source>
        <strain evidence="1 3">MDT1-10-3</strain>
    </source>
</reference>
<evidence type="ECO:0000313" key="3">
    <source>
        <dbReference type="Proteomes" id="UP000323866"/>
    </source>
</evidence>
<gene>
    <name evidence="2" type="ORF">ACD591_08420</name>
    <name evidence="1" type="ORF">FOE74_15690</name>
</gene>
<evidence type="ECO:0000313" key="1">
    <source>
        <dbReference type="EMBL" id="KAA6432533.1"/>
    </source>
</evidence>
<proteinExistence type="predicted"/>
<dbReference type="Proteomes" id="UP001570846">
    <property type="component" value="Unassembled WGS sequence"/>
</dbReference>
<dbReference type="AlphaFoldDB" id="A0A5M8QBR3"/>
<reference evidence="1 3" key="2">
    <citation type="submission" date="2019-09" db="EMBL/GenBank/DDBJ databases">
        <title>A bacterium isolated from glacier soil.</title>
        <authorList>
            <person name="Liu Q."/>
        </authorList>
    </citation>
    <scope>NUCLEOTIDE SEQUENCE [LARGE SCALE GENOMIC DNA]</scope>
    <source>
        <strain evidence="1 3">MDT1-10-3</strain>
    </source>
</reference>
<dbReference type="EMBL" id="VKKZ01000022">
    <property type="protein sequence ID" value="KAA6432533.1"/>
    <property type="molecule type" value="Genomic_DNA"/>
</dbReference>
<protein>
    <recommendedName>
        <fullName evidence="5">Signal transduction histidine kinase internal region domain-containing protein</fullName>
    </recommendedName>
</protein>
<comment type="caution">
    <text evidence="1">The sequence shown here is derived from an EMBL/GenBank/DDBJ whole genome shotgun (WGS) entry which is preliminary data.</text>
</comment>
<dbReference type="Proteomes" id="UP000323866">
    <property type="component" value="Unassembled WGS sequence"/>
</dbReference>
<dbReference type="RefSeq" id="WP_149099564.1">
    <property type="nucleotide sequence ID" value="NZ_BMMG01000005.1"/>
</dbReference>
<dbReference type="OrthoDB" id="9792992at2"/>
<name>A0A5M8QBR3_9BACT</name>